<dbReference type="AlphaFoldDB" id="A0A183PFQ1"/>
<dbReference type="InterPro" id="IPR036691">
    <property type="entry name" value="Endo/exonu/phosph_ase_sf"/>
</dbReference>
<dbReference type="Proteomes" id="UP000269396">
    <property type="component" value="Unassembled WGS sequence"/>
</dbReference>
<evidence type="ECO:0000313" key="3">
    <source>
        <dbReference type="Proteomes" id="UP000269396"/>
    </source>
</evidence>
<name>A0A183PFQ1_9TREM</name>
<proteinExistence type="predicted"/>
<feature type="region of interest" description="Disordered" evidence="1">
    <location>
        <begin position="154"/>
        <end position="235"/>
    </location>
</feature>
<dbReference type="SUPFAM" id="SSF56219">
    <property type="entry name" value="DNase I-like"/>
    <property type="match status" value="1"/>
</dbReference>
<dbReference type="STRING" id="31246.A0A183PFQ1"/>
<evidence type="ECO:0000313" key="2">
    <source>
        <dbReference type="EMBL" id="VDP62942.1"/>
    </source>
</evidence>
<feature type="compositionally biased region" description="Polar residues" evidence="1">
    <location>
        <begin position="220"/>
        <end position="235"/>
    </location>
</feature>
<keyword evidence="3" id="KW-1185">Reference proteome</keyword>
<evidence type="ECO:0000256" key="1">
    <source>
        <dbReference type="SAM" id="MobiDB-lite"/>
    </source>
</evidence>
<accession>A0A183PFQ1</accession>
<dbReference type="Gene3D" id="3.60.10.10">
    <property type="entry name" value="Endonuclease/exonuclease/phosphatase"/>
    <property type="match status" value="1"/>
</dbReference>
<reference evidence="2 3" key="1">
    <citation type="submission" date="2018-11" db="EMBL/GenBank/DDBJ databases">
        <authorList>
            <consortium name="Pathogen Informatics"/>
        </authorList>
    </citation>
    <scope>NUCLEOTIDE SEQUENCE [LARGE SCALE GENOMIC DNA]</scope>
    <source>
        <strain>Denwood</strain>
        <strain evidence="3">Zambia</strain>
    </source>
</reference>
<dbReference type="EMBL" id="UZAL01033234">
    <property type="protein sequence ID" value="VDP62942.1"/>
    <property type="molecule type" value="Genomic_DNA"/>
</dbReference>
<gene>
    <name evidence="2" type="ORF">SMTD_LOCUS13188</name>
</gene>
<organism evidence="2 3">
    <name type="scientific">Schistosoma mattheei</name>
    <dbReference type="NCBI Taxonomy" id="31246"/>
    <lineage>
        <taxon>Eukaryota</taxon>
        <taxon>Metazoa</taxon>
        <taxon>Spiralia</taxon>
        <taxon>Lophotrochozoa</taxon>
        <taxon>Platyhelminthes</taxon>
        <taxon>Trematoda</taxon>
        <taxon>Digenea</taxon>
        <taxon>Strigeidida</taxon>
        <taxon>Schistosomatoidea</taxon>
        <taxon>Schistosomatidae</taxon>
        <taxon>Schistosoma</taxon>
    </lineage>
</organism>
<sequence>MLLHFGHEEGNTSHTQRVTLILYKESRSALIGWESRGSRITKASYKTKEGITMNIIECYVPIDDSSDNDKGQLHERLQSIIAKCSGKDLTIRIGDLNAKVGMDNTGYEDIMRRHGLTGRKQREWLEIRKFMRIQQNGYRLHNIPTQTHKQYYMGLTGPHHGEPDRSVKNSEGQWKTPLESDQRITNFNVTGGTGPQEASSEEMDANGNPRKDLREEQEDSNQQQLKRNREIQSTS</sequence>
<protein>
    <submittedName>
        <fullName evidence="2">Uncharacterized protein</fullName>
    </submittedName>
</protein>
<feature type="compositionally biased region" description="Basic and acidic residues" evidence="1">
    <location>
        <begin position="159"/>
        <end position="168"/>
    </location>
</feature>